<sequence length="93" mass="10818">MLFVNKVNKIGSDGYLNIDSERRRNKFKSVLSKKKKRIQGVQLLSALRRRGIKRVQGQPRRDPHLKNQKPTQSKPCYRTIGTLEQRLSLDMGL</sequence>
<name>A6IKP1_RAT</name>
<reference evidence="3" key="1">
    <citation type="submission" date="2005-09" db="EMBL/GenBank/DDBJ databases">
        <authorList>
            <person name="Mural R.J."/>
            <person name="Li P.W."/>
            <person name="Adams M.D."/>
            <person name="Amanatides P.G."/>
            <person name="Baden-Tillson H."/>
            <person name="Barnstead M."/>
            <person name="Chin S.H."/>
            <person name="Dew I."/>
            <person name="Evans C.A."/>
            <person name="Ferriera S."/>
            <person name="Flanigan M."/>
            <person name="Fosler C."/>
            <person name="Glodek A."/>
            <person name="Gu Z."/>
            <person name="Holt R.A."/>
            <person name="Jennings D."/>
            <person name="Kraft C.L."/>
            <person name="Lu F."/>
            <person name="Nguyen T."/>
            <person name="Nusskern D.R."/>
            <person name="Pfannkoch C.M."/>
            <person name="Sitter C."/>
            <person name="Sutton G.G."/>
            <person name="Venter J.C."/>
            <person name="Wang Z."/>
            <person name="Woodage T."/>
            <person name="Zheng X.H."/>
            <person name="Zhong F."/>
        </authorList>
    </citation>
    <scope>NUCLEOTIDE SEQUENCE [LARGE SCALE GENOMIC DNA]</scope>
    <source>
        <strain>BN</strain>
        <strain evidence="3">Sprague-Dawley</strain>
    </source>
</reference>
<protein>
    <submittedName>
        <fullName evidence="2">RCG35722, isoform CRA_b</fullName>
    </submittedName>
</protein>
<dbReference type="AlphaFoldDB" id="A6IKP1"/>
<gene>
    <name evidence="2" type="ORF">rCG_35722</name>
</gene>
<feature type="region of interest" description="Disordered" evidence="1">
    <location>
        <begin position="54"/>
        <end position="75"/>
    </location>
</feature>
<evidence type="ECO:0000313" key="2">
    <source>
        <dbReference type="EMBL" id="EDM00303.1"/>
    </source>
</evidence>
<proteinExistence type="predicted"/>
<dbReference type="Proteomes" id="UP000234681">
    <property type="component" value="Chromosome 14"/>
</dbReference>
<accession>A6IKP1</accession>
<dbReference type="EMBL" id="CH473963">
    <property type="protein sequence ID" value="EDM00303.1"/>
    <property type="molecule type" value="Genomic_DNA"/>
</dbReference>
<evidence type="ECO:0000256" key="1">
    <source>
        <dbReference type="SAM" id="MobiDB-lite"/>
    </source>
</evidence>
<organism evidence="2 3">
    <name type="scientific">Rattus norvegicus</name>
    <name type="common">Rat</name>
    <dbReference type="NCBI Taxonomy" id="10116"/>
    <lineage>
        <taxon>Eukaryota</taxon>
        <taxon>Metazoa</taxon>
        <taxon>Chordata</taxon>
        <taxon>Craniata</taxon>
        <taxon>Vertebrata</taxon>
        <taxon>Euteleostomi</taxon>
        <taxon>Mammalia</taxon>
        <taxon>Eutheria</taxon>
        <taxon>Euarchontoglires</taxon>
        <taxon>Glires</taxon>
        <taxon>Rodentia</taxon>
        <taxon>Myomorpha</taxon>
        <taxon>Muroidea</taxon>
        <taxon>Muridae</taxon>
        <taxon>Murinae</taxon>
        <taxon>Rattus</taxon>
    </lineage>
</organism>
<evidence type="ECO:0000313" key="3">
    <source>
        <dbReference type="Proteomes" id="UP000234681"/>
    </source>
</evidence>